<feature type="transmembrane region" description="Helical" evidence="1">
    <location>
        <begin position="12"/>
        <end position="34"/>
    </location>
</feature>
<protein>
    <submittedName>
        <fullName evidence="2">DUF2975 domain-containing protein</fullName>
    </submittedName>
</protein>
<evidence type="ECO:0000313" key="3">
    <source>
        <dbReference type="Proteomes" id="UP001199816"/>
    </source>
</evidence>
<feature type="transmembrane region" description="Helical" evidence="1">
    <location>
        <begin position="176"/>
        <end position="194"/>
    </location>
</feature>
<dbReference type="RefSeq" id="WP_231004917.1">
    <property type="nucleotide sequence ID" value="NZ_JAJNEC010000005.1"/>
</dbReference>
<accession>A0ABS8PRD6</accession>
<reference evidence="2 3" key="1">
    <citation type="submission" date="2021-11" db="EMBL/GenBank/DDBJ databases">
        <title>Genomic of Niabella pedocola.</title>
        <authorList>
            <person name="Wu T."/>
        </authorList>
    </citation>
    <scope>NUCLEOTIDE SEQUENCE [LARGE SCALE GENOMIC DNA]</scope>
    <source>
        <strain evidence="2 3">JCM 31011</strain>
    </source>
</reference>
<sequence length="207" mass="23830">MRSQPAVKILKVLAYIGFYLLVIFTALFLVKYVLNIAGVKPGFESNDFRELNLNVRSFNSIKSPLVINAEHTAKYEQVNSRYVISIHPDTPAGYYTVFIKTVYMALGIWILWIFIRVLKSFNKSDSPFHLKIIRYLRLMALAFISNDIIKMLDYLIEGRILRQLFPAMHFQLETEIGNGLITGLIIWVIAFVYASGVRLQNDQAFTI</sequence>
<name>A0ABS8PRD6_9BACT</name>
<keyword evidence="1" id="KW-1133">Transmembrane helix</keyword>
<proteinExistence type="predicted"/>
<keyword evidence="3" id="KW-1185">Reference proteome</keyword>
<dbReference type="EMBL" id="JAJNEC010000005">
    <property type="protein sequence ID" value="MCD2423656.1"/>
    <property type="molecule type" value="Genomic_DNA"/>
</dbReference>
<dbReference type="Proteomes" id="UP001199816">
    <property type="component" value="Unassembled WGS sequence"/>
</dbReference>
<evidence type="ECO:0000313" key="2">
    <source>
        <dbReference type="EMBL" id="MCD2423656.1"/>
    </source>
</evidence>
<organism evidence="2 3">
    <name type="scientific">Niabella pedocola</name>
    <dbReference type="NCBI Taxonomy" id="1752077"/>
    <lineage>
        <taxon>Bacteria</taxon>
        <taxon>Pseudomonadati</taxon>
        <taxon>Bacteroidota</taxon>
        <taxon>Chitinophagia</taxon>
        <taxon>Chitinophagales</taxon>
        <taxon>Chitinophagaceae</taxon>
        <taxon>Niabella</taxon>
    </lineage>
</organism>
<comment type="caution">
    <text evidence="2">The sequence shown here is derived from an EMBL/GenBank/DDBJ whole genome shotgun (WGS) entry which is preliminary data.</text>
</comment>
<gene>
    <name evidence="2" type="ORF">LQ567_12845</name>
</gene>
<feature type="transmembrane region" description="Helical" evidence="1">
    <location>
        <begin position="135"/>
        <end position="156"/>
    </location>
</feature>
<keyword evidence="1" id="KW-0472">Membrane</keyword>
<evidence type="ECO:0000256" key="1">
    <source>
        <dbReference type="SAM" id="Phobius"/>
    </source>
</evidence>
<feature type="transmembrane region" description="Helical" evidence="1">
    <location>
        <begin position="92"/>
        <end position="115"/>
    </location>
</feature>
<keyword evidence="1" id="KW-0812">Transmembrane</keyword>